<reference evidence="2" key="1">
    <citation type="submission" date="2020-08" db="EMBL/GenBank/DDBJ databases">
        <title>Multicomponent nature underlies the extraordinary mechanical properties of spider dragline silk.</title>
        <authorList>
            <person name="Kono N."/>
            <person name="Nakamura H."/>
            <person name="Mori M."/>
            <person name="Yoshida Y."/>
            <person name="Ohtoshi R."/>
            <person name="Malay A.D."/>
            <person name="Moran D.A.P."/>
            <person name="Tomita M."/>
            <person name="Numata K."/>
            <person name="Arakawa K."/>
        </authorList>
    </citation>
    <scope>NUCLEOTIDE SEQUENCE</scope>
</reference>
<comment type="caution">
    <text evidence="2">The sequence shown here is derived from an EMBL/GenBank/DDBJ whole genome shotgun (WGS) entry which is preliminary data.</text>
</comment>
<evidence type="ECO:0000256" key="1">
    <source>
        <dbReference type="SAM" id="MobiDB-lite"/>
    </source>
</evidence>
<proteinExistence type="predicted"/>
<sequence>MDRREKSKRKPRHKSSQRLEKRKTERHRSPHRHQSGVQDVFTIEAANHPDKHHSRSAVQKLCFDPRFTNTPVQSIIITPSACFIIDFWLFVLNIIEPEN</sequence>
<protein>
    <submittedName>
        <fullName evidence="2">Uncharacterized protein</fullName>
    </submittedName>
</protein>
<gene>
    <name evidence="2" type="ORF">TNCV_2289851</name>
</gene>
<dbReference type="Proteomes" id="UP000887159">
    <property type="component" value="Unassembled WGS sequence"/>
</dbReference>
<accession>A0A8X6RK86</accession>
<name>A0A8X6RK86_TRICX</name>
<evidence type="ECO:0000313" key="3">
    <source>
        <dbReference type="Proteomes" id="UP000887159"/>
    </source>
</evidence>
<keyword evidence="3" id="KW-1185">Reference proteome</keyword>
<feature type="compositionally biased region" description="Basic residues" evidence="1">
    <location>
        <begin position="1"/>
        <end position="16"/>
    </location>
</feature>
<dbReference type="EMBL" id="BMAU01021190">
    <property type="protein sequence ID" value="GFX96095.1"/>
    <property type="molecule type" value="Genomic_DNA"/>
</dbReference>
<feature type="compositionally biased region" description="Basic residues" evidence="1">
    <location>
        <begin position="24"/>
        <end position="34"/>
    </location>
</feature>
<evidence type="ECO:0000313" key="2">
    <source>
        <dbReference type="EMBL" id="GFX96095.1"/>
    </source>
</evidence>
<dbReference type="AlphaFoldDB" id="A0A8X6RK86"/>
<organism evidence="2 3">
    <name type="scientific">Trichonephila clavipes</name>
    <name type="common">Golden silk orbweaver</name>
    <name type="synonym">Nephila clavipes</name>
    <dbReference type="NCBI Taxonomy" id="2585209"/>
    <lineage>
        <taxon>Eukaryota</taxon>
        <taxon>Metazoa</taxon>
        <taxon>Ecdysozoa</taxon>
        <taxon>Arthropoda</taxon>
        <taxon>Chelicerata</taxon>
        <taxon>Arachnida</taxon>
        <taxon>Araneae</taxon>
        <taxon>Araneomorphae</taxon>
        <taxon>Entelegynae</taxon>
        <taxon>Araneoidea</taxon>
        <taxon>Nephilidae</taxon>
        <taxon>Trichonephila</taxon>
    </lineage>
</organism>
<feature type="region of interest" description="Disordered" evidence="1">
    <location>
        <begin position="1"/>
        <end position="40"/>
    </location>
</feature>